<dbReference type="SUPFAM" id="SSF81606">
    <property type="entry name" value="PP2C-like"/>
    <property type="match status" value="1"/>
</dbReference>
<dbReference type="InterPro" id="IPR035965">
    <property type="entry name" value="PAS-like_dom_sf"/>
</dbReference>
<dbReference type="SUPFAM" id="SSF55785">
    <property type="entry name" value="PYP-like sensor domain (PAS domain)"/>
    <property type="match status" value="1"/>
</dbReference>
<keyword evidence="1" id="KW-0378">Hydrolase</keyword>
<evidence type="ECO:0000256" key="1">
    <source>
        <dbReference type="ARBA" id="ARBA00022801"/>
    </source>
</evidence>
<comment type="caution">
    <text evidence="4">The sequence shown here is derived from an EMBL/GenBank/DDBJ whole genome shotgun (WGS) entry which is preliminary data.</text>
</comment>
<keyword evidence="2" id="KW-0175">Coiled coil</keyword>
<feature type="domain" description="PAS" evidence="3">
    <location>
        <begin position="9"/>
        <end position="57"/>
    </location>
</feature>
<proteinExistence type="predicted"/>
<keyword evidence="5" id="KW-1185">Reference proteome</keyword>
<dbReference type="Proteomes" id="UP001183388">
    <property type="component" value="Unassembled WGS sequence"/>
</dbReference>
<dbReference type="SMART" id="SM00331">
    <property type="entry name" value="PP2C_SIG"/>
    <property type="match status" value="1"/>
</dbReference>
<dbReference type="Pfam" id="PF08448">
    <property type="entry name" value="PAS_4"/>
    <property type="match status" value="1"/>
</dbReference>
<dbReference type="InterPro" id="IPR000014">
    <property type="entry name" value="PAS"/>
</dbReference>
<gene>
    <name evidence="4" type="ORF">RM780_07980</name>
</gene>
<dbReference type="PANTHER" id="PTHR43156:SF2">
    <property type="entry name" value="STAGE II SPORULATION PROTEIN E"/>
    <property type="match status" value="1"/>
</dbReference>
<dbReference type="Gene3D" id="3.30.450.20">
    <property type="entry name" value="PAS domain"/>
    <property type="match status" value="1"/>
</dbReference>
<dbReference type="SMART" id="SM00091">
    <property type="entry name" value="PAS"/>
    <property type="match status" value="1"/>
</dbReference>
<name>A0ABU2L5R9_9ACTN</name>
<reference evidence="5" key="1">
    <citation type="submission" date="2023-07" db="EMBL/GenBank/DDBJ databases">
        <title>30 novel species of actinomycetes from the DSMZ collection.</title>
        <authorList>
            <person name="Nouioui I."/>
        </authorList>
    </citation>
    <scope>NUCLEOTIDE SEQUENCE [LARGE SCALE GENOMIC DNA]</scope>
    <source>
        <strain evidence="5">DSM 44917</strain>
    </source>
</reference>
<dbReference type="Gene3D" id="3.60.40.10">
    <property type="entry name" value="PPM-type phosphatase domain"/>
    <property type="match status" value="1"/>
</dbReference>
<organism evidence="4 5">
    <name type="scientific">Streptomyces boetiae</name>
    <dbReference type="NCBI Taxonomy" id="3075541"/>
    <lineage>
        <taxon>Bacteria</taxon>
        <taxon>Bacillati</taxon>
        <taxon>Actinomycetota</taxon>
        <taxon>Actinomycetes</taxon>
        <taxon>Kitasatosporales</taxon>
        <taxon>Streptomycetaceae</taxon>
        <taxon>Streptomyces</taxon>
    </lineage>
</organism>
<evidence type="ECO:0000259" key="3">
    <source>
        <dbReference type="PROSITE" id="PS50112"/>
    </source>
</evidence>
<protein>
    <submittedName>
        <fullName evidence="4">SpoIIE family protein phosphatase</fullName>
    </submittedName>
</protein>
<dbReference type="InterPro" id="IPR052016">
    <property type="entry name" value="Bact_Sigma-Reg"/>
</dbReference>
<dbReference type="InterPro" id="IPR013656">
    <property type="entry name" value="PAS_4"/>
</dbReference>
<dbReference type="InterPro" id="IPR001932">
    <property type="entry name" value="PPM-type_phosphatase-like_dom"/>
</dbReference>
<evidence type="ECO:0000256" key="2">
    <source>
        <dbReference type="SAM" id="Coils"/>
    </source>
</evidence>
<evidence type="ECO:0000313" key="5">
    <source>
        <dbReference type="Proteomes" id="UP001183388"/>
    </source>
</evidence>
<dbReference type="InterPro" id="IPR036457">
    <property type="entry name" value="PPM-type-like_dom_sf"/>
</dbReference>
<dbReference type="PANTHER" id="PTHR43156">
    <property type="entry name" value="STAGE II SPORULATION PROTEIN E-RELATED"/>
    <property type="match status" value="1"/>
</dbReference>
<dbReference type="EMBL" id="JAVREN010000008">
    <property type="protein sequence ID" value="MDT0306901.1"/>
    <property type="molecule type" value="Genomic_DNA"/>
</dbReference>
<dbReference type="RefSeq" id="WP_311629843.1">
    <property type="nucleotide sequence ID" value="NZ_JAVREN010000008.1"/>
</dbReference>
<dbReference type="Pfam" id="PF07228">
    <property type="entry name" value="SpoIIE"/>
    <property type="match status" value="1"/>
</dbReference>
<evidence type="ECO:0000313" key="4">
    <source>
        <dbReference type="EMBL" id="MDT0306901.1"/>
    </source>
</evidence>
<sequence>MTTRSESAPEIDYARLFDALPAPCLVLDRDLVIRAVNRAHEKATSRTREELIGRSVFAAYPGNPNDPGATGLSHLRASLERVLATGRTDSMAVLKYDVPSPGRPGEFVERWWSPANVPVLDERGEVAWILNRAENLTGFARAHGAGEGPPEPPEGPAAELYQRAQDLERLNAELREANARERQVAVTLQRAMLYSPDLPRHEGIAVRYRPATGTLNVCGDWYDVTDLDSGRYAAAVGDVVGHGLEAAAVMGMLRSALSAAMRATAAPGQALGILGLYAESVEGALAATAVKVLIDPGARRIAYSSAGHLPPVLLRPDGRTHLLEGATDPPLAARIEGGPRAEAVQPYQPGDTLILYTDGLVERRGESIDTGLDRLAHALTDCGPMAPDVLADTVLTRLGVGEGTTDDVALVVIRL</sequence>
<feature type="coiled-coil region" evidence="2">
    <location>
        <begin position="157"/>
        <end position="187"/>
    </location>
</feature>
<dbReference type="PROSITE" id="PS50112">
    <property type="entry name" value="PAS"/>
    <property type="match status" value="1"/>
</dbReference>
<accession>A0ABU2L5R9</accession>